<keyword evidence="8" id="KW-0406">Ion transport</keyword>
<evidence type="ECO:0000313" key="14">
    <source>
        <dbReference type="Proteomes" id="UP000255277"/>
    </source>
</evidence>
<gene>
    <name evidence="13" type="primary">ydcV</name>
    <name evidence="13" type="ORF">NCTC12195_01944</name>
    <name evidence="12" type="ORF">SGA02_06380</name>
</gene>
<evidence type="ECO:0000256" key="1">
    <source>
        <dbReference type="ARBA" id="ARBA00004651"/>
    </source>
</evidence>
<keyword evidence="15" id="KW-1185">Reference proteome</keyword>
<name>A0A0D0SP22_STAGA</name>
<dbReference type="PANTHER" id="PTHR43848:SF2">
    <property type="entry name" value="PUTRESCINE TRANSPORT SYSTEM PERMEASE PROTEIN POTI"/>
    <property type="match status" value="1"/>
</dbReference>
<evidence type="ECO:0000256" key="6">
    <source>
        <dbReference type="ARBA" id="ARBA00022692"/>
    </source>
</evidence>
<dbReference type="InterPro" id="IPR051789">
    <property type="entry name" value="Bact_Polyamine_Transport"/>
</dbReference>
<dbReference type="GeneID" id="93845530"/>
<feature type="transmembrane region" description="Helical" evidence="10">
    <location>
        <begin position="179"/>
        <end position="198"/>
    </location>
</feature>
<dbReference type="RefSeq" id="WP_042738988.1">
    <property type="nucleotide sequence ID" value="NZ_BKAX01000001.1"/>
</dbReference>
<dbReference type="GO" id="GO:0055085">
    <property type="term" value="P:transmembrane transport"/>
    <property type="evidence" value="ECO:0007669"/>
    <property type="project" value="InterPro"/>
</dbReference>
<dbReference type="Gene3D" id="1.10.3720.10">
    <property type="entry name" value="MetI-like"/>
    <property type="match status" value="1"/>
</dbReference>
<keyword evidence="7 10" id="KW-1133">Transmembrane helix</keyword>
<reference evidence="13 14" key="1">
    <citation type="submission" date="2018-06" db="EMBL/GenBank/DDBJ databases">
        <authorList>
            <consortium name="Pathogen Informatics"/>
            <person name="Doyle S."/>
        </authorList>
    </citation>
    <scope>NUCLEOTIDE SEQUENCE [LARGE SCALE GENOMIC DNA]</scope>
    <source>
        <strain evidence="13 14">NCTC12195</strain>
    </source>
</reference>
<feature type="transmembrane region" description="Helical" evidence="10">
    <location>
        <begin position="7"/>
        <end position="28"/>
    </location>
</feature>
<sequence length="270" mass="30071">MKWYGKLYIFMLTALLYIPILFLMVYSFNAAGNMIHFEGFTLDHYRDLFQDDRLMAVIFNTIAVALLAASIATVIGTMGAIALYHLKNKKIRVSLLTLNNVLMVSSDVVIGASFLIMFTAIGHFTGLGLGFTTVLISHIAFCIPIVVIIVLPKLYEMNHHTLDAARDLGASEFQIMNKVMLPQLFPAIIGGFFMALTYSLDDFTVSFFVTGNGFSVLSVEVYAMARKGISMEINAISTILFVVILLGVLGYYLIQNLIKHRGQMKRGIER</sequence>
<dbReference type="PANTHER" id="PTHR43848">
    <property type="entry name" value="PUTRESCINE TRANSPORT SYSTEM PERMEASE PROTEIN POTI"/>
    <property type="match status" value="1"/>
</dbReference>
<reference evidence="12 15" key="2">
    <citation type="submission" date="2019-07" db="EMBL/GenBank/DDBJ databases">
        <title>Whole genome shotgun sequence of Staphylococcus gallinarum NBRC 109767.</title>
        <authorList>
            <person name="Hosoyama A."/>
            <person name="Uohara A."/>
            <person name="Ohji S."/>
            <person name="Ichikawa N."/>
        </authorList>
    </citation>
    <scope>NUCLEOTIDE SEQUENCE [LARGE SCALE GENOMIC DNA]</scope>
    <source>
        <strain evidence="12 15">NBRC 109767</strain>
    </source>
</reference>
<dbReference type="Proteomes" id="UP000321057">
    <property type="component" value="Unassembled WGS sequence"/>
</dbReference>
<dbReference type="STRING" id="1293.SH09_07405"/>
<evidence type="ECO:0000256" key="2">
    <source>
        <dbReference type="ARBA" id="ARBA00007069"/>
    </source>
</evidence>
<comment type="similarity">
    <text evidence="2">Belongs to the binding-protein-dependent transport system permease family. CysTW subfamily.</text>
</comment>
<comment type="subcellular location">
    <subcellularLocation>
        <location evidence="1 10">Cell membrane</location>
        <topology evidence="1 10">Multi-pass membrane protein</topology>
    </subcellularLocation>
</comment>
<evidence type="ECO:0000256" key="10">
    <source>
        <dbReference type="RuleBase" id="RU363032"/>
    </source>
</evidence>
<accession>A0A0D0SP22</accession>
<feature type="transmembrane region" description="Helical" evidence="10">
    <location>
        <begin position="235"/>
        <end position="254"/>
    </location>
</feature>
<dbReference type="SUPFAM" id="SSF161098">
    <property type="entry name" value="MetI-like"/>
    <property type="match status" value="1"/>
</dbReference>
<feature type="transmembrane region" description="Helical" evidence="10">
    <location>
        <begin position="96"/>
        <end position="121"/>
    </location>
</feature>
<dbReference type="Pfam" id="PF00528">
    <property type="entry name" value="BPD_transp_1"/>
    <property type="match status" value="1"/>
</dbReference>
<dbReference type="Proteomes" id="UP000255277">
    <property type="component" value="Unassembled WGS sequence"/>
</dbReference>
<organism evidence="13 14">
    <name type="scientific">Staphylococcus gallinarum</name>
    <dbReference type="NCBI Taxonomy" id="1293"/>
    <lineage>
        <taxon>Bacteria</taxon>
        <taxon>Bacillati</taxon>
        <taxon>Bacillota</taxon>
        <taxon>Bacilli</taxon>
        <taxon>Bacillales</taxon>
        <taxon>Staphylococcaceae</taxon>
        <taxon>Staphylococcus</taxon>
    </lineage>
</organism>
<dbReference type="AlphaFoldDB" id="A0A0D0SP22"/>
<keyword evidence="5" id="KW-0533">Nickel</keyword>
<dbReference type="GO" id="GO:0015675">
    <property type="term" value="P:nickel cation transport"/>
    <property type="evidence" value="ECO:0007669"/>
    <property type="project" value="UniProtKB-KW"/>
</dbReference>
<evidence type="ECO:0000256" key="3">
    <source>
        <dbReference type="ARBA" id="ARBA00022448"/>
    </source>
</evidence>
<keyword evidence="3 10" id="KW-0813">Transport</keyword>
<keyword evidence="8" id="KW-0921">Nickel transport</keyword>
<dbReference type="InterPro" id="IPR000515">
    <property type="entry name" value="MetI-like"/>
</dbReference>
<evidence type="ECO:0000313" key="13">
    <source>
        <dbReference type="EMBL" id="SUM32498.1"/>
    </source>
</evidence>
<protein>
    <submittedName>
        <fullName evidence="13">Spermidine/putrescine ABC transporter permease</fullName>
    </submittedName>
</protein>
<evidence type="ECO:0000259" key="11">
    <source>
        <dbReference type="PROSITE" id="PS50928"/>
    </source>
</evidence>
<keyword evidence="4" id="KW-1003">Cell membrane</keyword>
<evidence type="ECO:0000256" key="7">
    <source>
        <dbReference type="ARBA" id="ARBA00022989"/>
    </source>
</evidence>
<dbReference type="CDD" id="cd06261">
    <property type="entry name" value="TM_PBP2"/>
    <property type="match status" value="1"/>
</dbReference>
<dbReference type="OrthoDB" id="9782004at2"/>
<proteinExistence type="inferred from homology"/>
<keyword evidence="6 10" id="KW-0812">Transmembrane</keyword>
<dbReference type="GO" id="GO:0005886">
    <property type="term" value="C:plasma membrane"/>
    <property type="evidence" value="ECO:0007669"/>
    <property type="project" value="UniProtKB-SubCell"/>
</dbReference>
<feature type="transmembrane region" description="Helical" evidence="10">
    <location>
        <begin position="127"/>
        <end position="151"/>
    </location>
</feature>
<dbReference type="PROSITE" id="PS50928">
    <property type="entry name" value="ABC_TM1"/>
    <property type="match status" value="1"/>
</dbReference>
<keyword evidence="9 10" id="KW-0472">Membrane</keyword>
<evidence type="ECO:0000313" key="12">
    <source>
        <dbReference type="EMBL" id="GEQ04810.1"/>
    </source>
</evidence>
<feature type="domain" description="ABC transmembrane type-1" evidence="11">
    <location>
        <begin position="58"/>
        <end position="254"/>
    </location>
</feature>
<dbReference type="EMBL" id="UHDK01000001">
    <property type="protein sequence ID" value="SUM32498.1"/>
    <property type="molecule type" value="Genomic_DNA"/>
</dbReference>
<dbReference type="EMBL" id="BKAX01000001">
    <property type="protein sequence ID" value="GEQ04810.1"/>
    <property type="molecule type" value="Genomic_DNA"/>
</dbReference>
<dbReference type="InterPro" id="IPR035906">
    <property type="entry name" value="MetI-like_sf"/>
</dbReference>
<evidence type="ECO:0000256" key="5">
    <source>
        <dbReference type="ARBA" id="ARBA00022596"/>
    </source>
</evidence>
<evidence type="ECO:0000313" key="15">
    <source>
        <dbReference type="Proteomes" id="UP000321057"/>
    </source>
</evidence>
<evidence type="ECO:0000256" key="9">
    <source>
        <dbReference type="ARBA" id="ARBA00023136"/>
    </source>
</evidence>
<evidence type="ECO:0000256" key="8">
    <source>
        <dbReference type="ARBA" id="ARBA00023112"/>
    </source>
</evidence>
<feature type="transmembrane region" description="Helical" evidence="10">
    <location>
        <begin position="54"/>
        <end position="84"/>
    </location>
</feature>
<evidence type="ECO:0000256" key="4">
    <source>
        <dbReference type="ARBA" id="ARBA00022475"/>
    </source>
</evidence>